<dbReference type="RefSeq" id="WP_397083008.1">
    <property type="nucleotide sequence ID" value="NZ_JBITGY010000005.1"/>
</dbReference>
<gene>
    <name evidence="2" type="ORF">ACIBG2_19560</name>
</gene>
<feature type="transmembrane region" description="Helical" evidence="1">
    <location>
        <begin position="93"/>
        <end position="113"/>
    </location>
</feature>
<feature type="transmembrane region" description="Helical" evidence="1">
    <location>
        <begin position="54"/>
        <end position="72"/>
    </location>
</feature>
<name>A0ABW7YYP1_9ACTN</name>
<accession>A0ABW7YYP1</accession>
<evidence type="ECO:0000256" key="1">
    <source>
        <dbReference type="SAM" id="Phobius"/>
    </source>
</evidence>
<keyword evidence="3" id="KW-1185">Reference proteome</keyword>
<comment type="caution">
    <text evidence="2">The sequence shown here is derived from an EMBL/GenBank/DDBJ whole genome shotgun (WGS) entry which is preliminary data.</text>
</comment>
<proteinExistence type="predicted"/>
<feature type="transmembrane region" description="Helical" evidence="1">
    <location>
        <begin position="125"/>
        <end position="146"/>
    </location>
</feature>
<reference evidence="2 3" key="1">
    <citation type="submission" date="2024-10" db="EMBL/GenBank/DDBJ databases">
        <title>The Natural Products Discovery Center: Release of the First 8490 Sequenced Strains for Exploring Actinobacteria Biosynthetic Diversity.</title>
        <authorList>
            <person name="Kalkreuter E."/>
            <person name="Kautsar S.A."/>
            <person name="Yang D."/>
            <person name="Bader C.D."/>
            <person name="Teijaro C.N."/>
            <person name="Fluegel L."/>
            <person name="Davis C.M."/>
            <person name="Simpson J.R."/>
            <person name="Lauterbach L."/>
            <person name="Steele A.D."/>
            <person name="Gui C."/>
            <person name="Meng S."/>
            <person name="Li G."/>
            <person name="Viehrig K."/>
            <person name="Ye F."/>
            <person name="Su P."/>
            <person name="Kiefer A.F."/>
            <person name="Nichols A."/>
            <person name="Cepeda A.J."/>
            <person name="Yan W."/>
            <person name="Fan B."/>
            <person name="Jiang Y."/>
            <person name="Adhikari A."/>
            <person name="Zheng C.-J."/>
            <person name="Schuster L."/>
            <person name="Cowan T.M."/>
            <person name="Smanski M.J."/>
            <person name="Chevrette M.G."/>
            <person name="De Carvalho L.P.S."/>
            <person name="Shen B."/>
        </authorList>
    </citation>
    <scope>NUCLEOTIDE SEQUENCE [LARGE SCALE GENOMIC DNA]</scope>
    <source>
        <strain evidence="2 3">NPDC050545</strain>
    </source>
</reference>
<feature type="transmembrane region" description="Helical" evidence="1">
    <location>
        <begin position="29"/>
        <end position="48"/>
    </location>
</feature>
<keyword evidence="1" id="KW-0812">Transmembrane</keyword>
<evidence type="ECO:0000313" key="2">
    <source>
        <dbReference type="EMBL" id="MFI6499594.1"/>
    </source>
</evidence>
<evidence type="ECO:0000313" key="3">
    <source>
        <dbReference type="Proteomes" id="UP001612741"/>
    </source>
</evidence>
<protein>
    <submittedName>
        <fullName evidence="2">Uncharacterized protein</fullName>
    </submittedName>
</protein>
<organism evidence="2 3">
    <name type="scientific">Nonomuraea typhae</name>
    <dbReference type="NCBI Taxonomy" id="2603600"/>
    <lineage>
        <taxon>Bacteria</taxon>
        <taxon>Bacillati</taxon>
        <taxon>Actinomycetota</taxon>
        <taxon>Actinomycetes</taxon>
        <taxon>Streptosporangiales</taxon>
        <taxon>Streptosporangiaceae</taxon>
        <taxon>Nonomuraea</taxon>
    </lineage>
</organism>
<keyword evidence="1" id="KW-1133">Transmembrane helix</keyword>
<sequence length="154" mass="16521">MDPHDAQKALDDIDRLKGTTRELIVRQSFALPYTLIAAAGLFTGFVGTDFAAPWNWIVLVSGLLVYVVAGIVHERRALARRRPGTAEMMLYSGWLLGLCLIFGVGRMLAFAVLDLPAGGLLSQATVGALVVALAYLATAPLIRLAVAAIMRREG</sequence>
<keyword evidence="1" id="KW-0472">Membrane</keyword>
<dbReference type="EMBL" id="JBITGY010000005">
    <property type="protein sequence ID" value="MFI6499594.1"/>
    <property type="molecule type" value="Genomic_DNA"/>
</dbReference>
<dbReference type="Proteomes" id="UP001612741">
    <property type="component" value="Unassembled WGS sequence"/>
</dbReference>